<name>A0A0C9R3E5_9HYME</name>
<keyword evidence="1" id="KW-0479">Metal-binding</keyword>
<evidence type="ECO:0000259" key="2">
    <source>
        <dbReference type="PROSITE" id="PS50157"/>
    </source>
</evidence>
<sequence length="137" mass="15782">MCVNNSYFKFNGIELKCERARVGGKCQMGEVKILSYKNEGSEKGVPWRISGFGFAGPMSRLPIGRTYNEMFLQSIARPTVWRCRACGKHVTNRWHHFQVHTGQRFPCPYCTANYSRIDTVRGHVRTKHRDMLPKGTL</sequence>
<organism evidence="3">
    <name type="scientific">Fopius arisanus</name>
    <dbReference type="NCBI Taxonomy" id="64838"/>
    <lineage>
        <taxon>Eukaryota</taxon>
        <taxon>Metazoa</taxon>
        <taxon>Ecdysozoa</taxon>
        <taxon>Arthropoda</taxon>
        <taxon>Hexapoda</taxon>
        <taxon>Insecta</taxon>
        <taxon>Pterygota</taxon>
        <taxon>Neoptera</taxon>
        <taxon>Endopterygota</taxon>
        <taxon>Hymenoptera</taxon>
        <taxon>Apocrita</taxon>
        <taxon>Ichneumonoidea</taxon>
        <taxon>Braconidae</taxon>
        <taxon>Opiinae</taxon>
        <taxon>Fopius</taxon>
    </lineage>
</organism>
<dbReference type="PROSITE" id="PS50157">
    <property type="entry name" value="ZINC_FINGER_C2H2_2"/>
    <property type="match status" value="1"/>
</dbReference>
<gene>
    <name evidence="3" type="primary">fru_4</name>
    <name evidence="3" type="ORF">g.45143</name>
</gene>
<dbReference type="InterPro" id="IPR013087">
    <property type="entry name" value="Znf_C2H2_type"/>
</dbReference>
<dbReference type="AlphaFoldDB" id="A0A0C9R3E5"/>
<proteinExistence type="predicted"/>
<reference evidence="3" key="1">
    <citation type="submission" date="2015-01" db="EMBL/GenBank/DDBJ databases">
        <title>Transcriptome Assembly of Fopius arisanus.</title>
        <authorList>
            <person name="Geib S."/>
        </authorList>
    </citation>
    <scope>NUCLEOTIDE SEQUENCE</scope>
</reference>
<accession>A0A0C9R3E5</accession>
<protein>
    <submittedName>
        <fullName evidence="3">Fru_4 protein</fullName>
    </submittedName>
</protein>
<keyword evidence="1" id="KW-0862">Zinc</keyword>
<dbReference type="Gene3D" id="3.30.160.60">
    <property type="entry name" value="Classic Zinc Finger"/>
    <property type="match status" value="1"/>
</dbReference>
<dbReference type="GO" id="GO:0008270">
    <property type="term" value="F:zinc ion binding"/>
    <property type="evidence" value="ECO:0007669"/>
    <property type="project" value="UniProtKB-KW"/>
</dbReference>
<keyword evidence="1" id="KW-0863">Zinc-finger</keyword>
<evidence type="ECO:0000313" key="3">
    <source>
        <dbReference type="EMBL" id="JAG72257.1"/>
    </source>
</evidence>
<dbReference type="EMBL" id="GBYB01002490">
    <property type="protein sequence ID" value="JAG72257.1"/>
    <property type="molecule type" value="Transcribed_RNA"/>
</dbReference>
<dbReference type="PROSITE" id="PS00028">
    <property type="entry name" value="ZINC_FINGER_C2H2_1"/>
    <property type="match status" value="1"/>
</dbReference>
<feature type="domain" description="C2H2-type" evidence="2">
    <location>
        <begin position="105"/>
        <end position="133"/>
    </location>
</feature>
<evidence type="ECO:0000256" key="1">
    <source>
        <dbReference type="PROSITE-ProRule" id="PRU00042"/>
    </source>
</evidence>